<dbReference type="InterPro" id="IPR036849">
    <property type="entry name" value="Enolase-like_C_sf"/>
</dbReference>
<feature type="domain" description="IspG C-terminal" evidence="10">
    <location>
        <begin position="271"/>
        <end position="358"/>
    </location>
</feature>
<dbReference type="PANTHER" id="PTHR30454:SF0">
    <property type="entry name" value="4-HYDROXY-3-METHYLBUT-2-EN-1-YL DIPHOSPHATE SYNTHASE (FERREDOXIN), CHLOROPLASTIC"/>
    <property type="match status" value="1"/>
</dbReference>
<reference evidence="11 12" key="1">
    <citation type="submission" date="2024-04" db="EMBL/GenBank/DDBJ databases">
        <title>Human intestinal bacterial collection.</title>
        <authorList>
            <person name="Pauvert C."/>
            <person name="Hitch T.C.A."/>
            <person name="Clavel T."/>
        </authorList>
    </citation>
    <scope>NUCLEOTIDE SEQUENCE [LARGE SCALE GENOMIC DNA]</scope>
    <source>
        <strain evidence="11 12">CLA-AA-H197</strain>
    </source>
</reference>
<evidence type="ECO:0000313" key="11">
    <source>
        <dbReference type="EMBL" id="MEQ2636943.1"/>
    </source>
</evidence>
<dbReference type="Gene3D" id="3.20.20.20">
    <property type="entry name" value="Dihydropteroate synthase-like"/>
    <property type="match status" value="1"/>
</dbReference>
<dbReference type="InterPro" id="IPR004588">
    <property type="entry name" value="IspG_bac-typ"/>
</dbReference>
<sequence length="362" mass="38204">MFESSDAQAAVPRSHTRPVRVGSVQVGGGAPVSVQSMCTTKTDDPASTLEQIGRLADAGCEIVRVAIPAAAALDGFQEVCASSPLPVVADIHFDHRLAVEAARRGAAGMRINPGNIGDWDRVDACIDAAGEAGIPIRIGVNAGSLDAQFAERQDLTLPQKLVASASSFVAHFRDRGFEDIVLSAKAHDVPTTLATYRALSRELPEVPLHVGVTEAGTLRQGTVKNACGVGILLEQGIGDTMRLSLTADPVEEAKVAWDLLSALGMRRLTPELVSCPTCGRCQVDMIPIAEEVARRLQGVRAPISVAVMGCAVNGPGEARDADIGMASGHGQAMLFAKGEPIRKVPEDRMVDELFDEIRARFS</sequence>
<comment type="catalytic activity">
    <reaction evidence="7">
        <text>(2E)-4-hydroxy-3-methylbut-2-enyl diphosphate + oxidized [flavodoxin] + H2O + 2 H(+) = 2-C-methyl-D-erythritol 2,4-cyclic diphosphate + reduced [flavodoxin]</text>
        <dbReference type="Rhea" id="RHEA:43604"/>
        <dbReference type="Rhea" id="RHEA-COMP:10622"/>
        <dbReference type="Rhea" id="RHEA-COMP:10623"/>
        <dbReference type="ChEBI" id="CHEBI:15377"/>
        <dbReference type="ChEBI" id="CHEBI:15378"/>
        <dbReference type="ChEBI" id="CHEBI:57618"/>
        <dbReference type="ChEBI" id="CHEBI:58210"/>
        <dbReference type="ChEBI" id="CHEBI:58483"/>
        <dbReference type="ChEBI" id="CHEBI:128753"/>
        <dbReference type="EC" id="1.17.7.3"/>
    </reaction>
</comment>
<dbReference type="SUPFAM" id="SSF56014">
    <property type="entry name" value="Nitrite and sulphite reductase 4Fe-4S domain-like"/>
    <property type="match status" value="1"/>
</dbReference>
<dbReference type="InterPro" id="IPR011005">
    <property type="entry name" value="Dihydropteroate_synth-like_sf"/>
</dbReference>
<name>A0ABV1IDG8_9ACTN</name>
<dbReference type="InterPro" id="IPR016425">
    <property type="entry name" value="IspG_bac"/>
</dbReference>
<evidence type="ECO:0000256" key="3">
    <source>
        <dbReference type="ARBA" id="ARBA00023002"/>
    </source>
</evidence>
<dbReference type="Gene3D" id="3.30.413.10">
    <property type="entry name" value="Sulfite Reductase Hemoprotein, domain 1"/>
    <property type="match status" value="1"/>
</dbReference>
<comment type="caution">
    <text evidence="11">The sequence shown here is derived from an EMBL/GenBank/DDBJ whole genome shotgun (WGS) entry which is preliminary data.</text>
</comment>
<dbReference type="InterPro" id="IPR058578">
    <property type="entry name" value="IspG_TIM"/>
</dbReference>
<feature type="binding site" evidence="7">
    <location>
        <position position="310"/>
    </location>
    <ligand>
        <name>[4Fe-4S] cluster</name>
        <dbReference type="ChEBI" id="CHEBI:49883"/>
    </ligand>
</feature>
<evidence type="ECO:0000259" key="9">
    <source>
        <dbReference type="Pfam" id="PF04551"/>
    </source>
</evidence>
<keyword evidence="3 7" id="KW-0560">Oxidoreductase</keyword>
<gene>
    <name evidence="7 11" type="primary">ispG</name>
    <name evidence="11" type="synonym">gcpE</name>
    <name evidence="11" type="ORF">AAAT05_01060</name>
</gene>
<evidence type="ECO:0000256" key="5">
    <source>
        <dbReference type="ARBA" id="ARBA00023014"/>
    </source>
</evidence>
<dbReference type="HAMAP" id="MF_00159">
    <property type="entry name" value="IspG"/>
    <property type="match status" value="1"/>
</dbReference>
<evidence type="ECO:0000259" key="10">
    <source>
        <dbReference type="Pfam" id="PF26540"/>
    </source>
</evidence>
<dbReference type="PIRSF" id="PIRSF004640">
    <property type="entry name" value="IspG"/>
    <property type="match status" value="1"/>
</dbReference>
<keyword evidence="5 7" id="KW-0411">Iron-sulfur</keyword>
<dbReference type="NCBIfam" id="NF001540">
    <property type="entry name" value="PRK00366.1"/>
    <property type="match status" value="1"/>
</dbReference>
<dbReference type="PANTHER" id="PTHR30454">
    <property type="entry name" value="4-HYDROXY-3-METHYLBUT-2-EN-1-YL DIPHOSPHATE SYNTHASE"/>
    <property type="match status" value="1"/>
</dbReference>
<proteinExistence type="inferred from homology"/>
<dbReference type="NCBIfam" id="TIGR00612">
    <property type="entry name" value="ispG_gcpE"/>
    <property type="match status" value="1"/>
</dbReference>
<keyword evidence="6 7" id="KW-0414">Isoprene biosynthesis</keyword>
<comment type="function">
    <text evidence="7">Converts 2C-methyl-D-erythritol 2,4-cyclodiphosphate (ME-2,4cPP) into 1-hydroxy-2-methyl-2-(E)-butenyl 4-diphosphate.</text>
</comment>
<evidence type="ECO:0000256" key="4">
    <source>
        <dbReference type="ARBA" id="ARBA00023004"/>
    </source>
</evidence>
<dbReference type="Proteomes" id="UP001478817">
    <property type="component" value="Unassembled WGS sequence"/>
</dbReference>
<evidence type="ECO:0000256" key="6">
    <source>
        <dbReference type="ARBA" id="ARBA00023229"/>
    </source>
</evidence>
<comment type="cofactor">
    <cofactor evidence="7">
        <name>[4Fe-4S] cluster</name>
        <dbReference type="ChEBI" id="CHEBI:49883"/>
    </cofactor>
    <text evidence="7">Binds 1 [4Fe-4S] cluster.</text>
</comment>
<dbReference type="EMBL" id="JBBNGS010000002">
    <property type="protein sequence ID" value="MEQ2636943.1"/>
    <property type="molecule type" value="Genomic_DNA"/>
</dbReference>
<feature type="binding site" evidence="7">
    <location>
        <position position="278"/>
    </location>
    <ligand>
        <name>[4Fe-4S] cluster</name>
        <dbReference type="ChEBI" id="CHEBI:49883"/>
    </ligand>
</feature>
<dbReference type="Pfam" id="PF04551">
    <property type="entry name" value="GcpE"/>
    <property type="match status" value="1"/>
</dbReference>
<evidence type="ECO:0000256" key="2">
    <source>
        <dbReference type="ARBA" id="ARBA00022723"/>
    </source>
</evidence>
<keyword evidence="4 7" id="KW-0408">Iron</keyword>
<evidence type="ECO:0000256" key="7">
    <source>
        <dbReference type="HAMAP-Rule" id="MF_00159"/>
    </source>
</evidence>
<dbReference type="InterPro" id="IPR058579">
    <property type="entry name" value="IspG_C"/>
</dbReference>
<dbReference type="EC" id="1.17.7.3" evidence="7"/>
<keyword evidence="12" id="KW-1185">Reference proteome</keyword>
<keyword evidence="1 7" id="KW-0004">4Fe-4S</keyword>
<comment type="pathway">
    <text evidence="7">Isoprenoid biosynthesis; isopentenyl diphosphate biosynthesis via DXP pathway; isopentenyl diphosphate from 1-deoxy-D-xylulose 5-phosphate: step 5/6.</text>
</comment>
<feature type="binding site" evidence="7">
    <location>
        <position position="317"/>
    </location>
    <ligand>
        <name>[4Fe-4S] cluster</name>
        <dbReference type="ChEBI" id="CHEBI:49883"/>
    </ligand>
</feature>
<accession>A0ABV1IDG8</accession>
<feature type="region of interest" description="Disordered" evidence="8">
    <location>
        <begin position="1"/>
        <end position="25"/>
    </location>
</feature>
<feature type="binding site" evidence="7">
    <location>
        <position position="275"/>
    </location>
    <ligand>
        <name>[4Fe-4S] cluster</name>
        <dbReference type="ChEBI" id="CHEBI:49883"/>
    </ligand>
</feature>
<evidence type="ECO:0000256" key="1">
    <source>
        <dbReference type="ARBA" id="ARBA00022485"/>
    </source>
</evidence>
<evidence type="ECO:0000256" key="8">
    <source>
        <dbReference type="SAM" id="MobiDB-lite"/>
    </source>
</evidence>
<dbReference type="SUPFAM" id="SSF51604">
    <property type="entry name" value="Enolase C-terminal domain-like"/>
    <property type="match status" value="1"/>
</dbReference>
<evidence type="ECO:0000313" key="12">
    <source>
        <dbReference type="Proteomes" id="UP001478817"/>
    </source>
</evidence>
<dbReference type="RefSeq" id="WP_349181289.1">
    <property type="nucleotide sequence ID" value="NZ_JBBNGS010000002.1"/>
</dbReference>
<dbReference type="InterPro" id="IPR045854">
    <property type="entry name" value="NO2/SO3_Rdtase_4Fe4S_sf"/>
</dbReference>
<organism evidence="11 12">
    <name type="scientific">Paratractidigestivibacter faecalis</name>
    <dbReference type="NCBI Taxonomy" id="2292441"/>
    <lineage>
        <taxon>Bacteria</taxon>
        <taxon>Bacillati</taxon>
        <taxon>Actinomycetota</taxon>
        <taxon>Coriobacteriia</taxon>
        <taxon>Coriobacteriales</taxon>
        <taxon>Atopobiaceae</taxon>
        <taxon>Paratractidigestivibacter</taxon>
    </lineage>
</organism>
<feature type="domain" description="IspG TIM-barrel" evidence="9">
    <location>
        <begin position="16"/>
        <end position="257"/>
    </location>
</feature>
<dbReference type="GO" id="GO:0046429">
    <property type="term" value="F:4-hydroxy-3-methylbut-2-en-1-yl diphosphate synthase activity (ferredoxin)"/>
    <property type="evidence" value="ECO:0007669"/>
    <property type="project" value="UniProtKB-EC"/>
</dbReference>
<dbReference type="Pfam" id="PF26540">
    <property type="entry name" value="GcpE_C"/>
    <property type="match status" value="1"/>
</dbReference>
<protein>
    <recommendedName>
        <fullName evidence="7">4-hydroxy-3-methylbut-2-en-1-yl diphosphate synthase (flavodoxin)</fullName>
        <ecNumber evidence="7">1.17.7.3</ecNumber>
    </recommendedName>
    <alternativeName>
        <fullName evidence="7">1-hydroxy-2-methyl-2-(E)-butenyl 4-diphosphate synthase</fullName>
    </alternativeName>
</protein>
<comment type="similarity">
    <text evidence="7">Belongs to the IspG family.</text>
</comment>
<keyword evidence="2 7" id="KW-0479">Metal-binding</keyword>